<feature type="region of interest" description="Disordered" evidence="1">
    <location>
        <begin position="305"/>
        <end position="347"/>
    </location>
</feature>
<evidence type="ECO:0000313" key="4">
    <source>
        <dbReference type="Proteomes" id="UP000305067"/>
    </source>
</evidence>
<feature type="region of interest" description="Disordered" evidence="1">
    <location>
        <begin position="365"/>
        <end position="387"/>
    </location>
</feature>
<feature type="transmembrane region" description="Helical" evidence="2">
    <location>
        <begin position="140"/>
        <end position="166"/>
    </location>
</feature>
<dbReference type="Proteomes" id="UP000305067">
    <property type="component" value="Unassembled WGS sequence"/>
</dbReference>
<feature type="transmembrane region" description="Helical" evidence="2">
    <location>
        <begin position="172"/>
        <end position="191"/>
    </location>
</feature>
<proteinExistence type="predicted"/>
<protein>
    <submittedName>
        <fullName evidence="3">Uncharacterized protein</fullName>
    </submittedName>
</protein>
<feature type="transmembrane region" description="Helical" evidence="2">
    <location>
        <begin position="97"/>
        <end position="119"/>
    </location>
</feature>
<evidence type="ECO:0000313" key="3">
    <source>
        <dbReference type="EMBL" id="TFL05774.1"/>
    </source>
</evidence>
<evidence type="ECO:0000256" key="1">
    <source>
        <dbReference type="SAM" id="MobiDB-lite"/>
    </source>
</evidence>
<gene>
    <name evidence="3" type="ORF">BDV98DRAFT_234178</name>
</gene>
<feature type="region of interest" description="Disordered" evidence="1">
    <location>
        <begin position="1081"/>
        <end position="1153"/>
    </location>
</feature>
<feature type="compositionally biased region" description="Pro residues" evidence="1">
    <location>
        <begin position="723"/>
        <end position="736"/>
    </location>
</feature>
<feature type="region of interest" description="Disordered" evidence="1">
    <location>
        <begin position="693"/>
        <end position="737"/>
    </location>
</feature>
<feature type="transmembrane region" description="Helical" evidence="2">
    <location>
        <begin position="437"/>
        <end position="456"/>
    </location>
</feature>
<accession>A0A5C3R4F6</accession>
<name>A0A5C3R4F6_9AGAR</name>
<sequence length="1176" mass="125142">MLLIAIISLALVSFLFSAFVVLRIVIPVLPPHPLSRRVSPSEFGLPNFRSLSPADKSHIWLASLDIVALVLFAWQALSEFNGGSAGYAIASDPAAAARVWLALTLRQTCLLVVSALTLLHVRQGQSVTFGTKHWMLWSPMAVLVVTSTVIATIMAGTGVTSFFIGLAAYSTTIAVVSSVCFMCLIGTLLAIKRNLAVLNEAADPWPPAQAQSDLPRPSFTTEEIDVLKDGASWITSHAGSRRNSVSGWSFSTHATHTQVAGQGAASPGATTGSAQVQSSYWFNASATAPPVPRVPSEYYATHASPSAASLQESDPFRRHSPDNSVLDLPAGATSQRPRFGSQTSWMTSSAGSHTTVTAWSFPGTQHDNGSFLDPREPSSRAGLLAPPRPSTPALANANVLGGYGYNPSAQEGSEKTLALAQLAASPNADIDISVWRLVGWLVMIWVPMGLAFPFLFTSAVSQQSASNIAQIMLAVSLATSSPILAFNILLRSPLPIPIGLFDIRPGTPSTLVGGSSGSTLPTHFSHEYKKSDGTAVSVGKRFSNKHKRSTSTTVTVVDGRRSGDVWLTNGNAKESKSKFDRAFTMLERVPKLSVLPIEDDDEDAITPPTAIQDPSASMSMVHKHLTPSPGSAEMGRLRSDSPLSSGPFEESLAFSTRIMVAQRHGSALAQTMVIPASPPAQVTATSTAFNQKRVSHLRSRSHSSVVTAKSQALSNHSDTTSSPSPPPTCPLPPTPPNVRAARLRQLKHKKSFSSGYSLHVVEKEQNQIDELTAAVLPGLVPGLKIGANMRVTKGSYTPPSTRPVDILKEFGINGDGEFSSPEAQSTPYTVGHGNARRKQKKMSEAQRRKHMSLPSLGLGKDGIGRWSAEITTALDNNVVKTPYKEVEAARRNTIWGGETVNEVLILPTSTLARAVSTRQLGIQPDVPHGVFGNGISPIHAAIASSSGSTLHLPPKYSTRSSNFVPPSAASTATLFDLDFAVANLSKDLLEDGPLAESTPHNSVAQKGSRNAAKKASKAQPKMREPKGARRSSIVYIKSPDAENVSPTSFVDASSSQSSGGLAARLLPKAGGHLNKIRAKLQQSPKDENNGYVAANPSANGLRPLSLLQDRDTNSDRSNGSIVMPLKIGKKKSRSRFNGENAEPSQSTSMSSFGSIRGLKPLRLIRMETRQPADNMV</sequence>
<feature type="compositionally biased region" description="Polar residues" evidence="1">
    <location>
        <begin position="1142"/>
        <end position="1153"/>
    </location>
</feature>
<feature type="transmembrane region" description="Helical" evidence="2">
    <location>
        <begin position="59"/>
        <end position="77"/>
    </location>
</feature>
<feature type="region of interest" description="Disordered" evidence="1">
    <location>
        <begin position="817"/>
        <end position="850"/>
    </location>
</feature>
<organism evidence="3 4">
    <name type="scientific">Pterulicium gracile</name>
    <dbReference type="NCBI Taxonomy" id="1884261"/>
    <lineage>
        <taxon>Eukaryota</taxon>
        <taxon>Fungi</taxon>
        <taxon>Dikarya</taxon>
        <taxon>Basidiomycota</taxon>
        <taxon>Agaricomycotina</taxon>
        <taxon>Agaricomycetes</taxon>
        <taxon>Agaricomycetidae</taxon>
        <taxon>Agaricales</taxon>
        <taxon>Pleurotineae</taxon>
        <taxon>Pterulaceae</taxon>
        <taxon>Pterulicium</taxon>
    </lineage>
</organism>
<dbReference type="EMBL" id="ML178816">
    <property type="protein sequence ID" value="TFL05774.1"/>
    <property type="molecule type" value="Genomic_DNA"/>
</dbReference>
<dbReference type="AlphaFoldDB" id="A0A5C3R4F6"/>
<feature type="region of interest" description="Disordered" evidence="1">
    <location>
        <begin position="992"/>
        <end position="1037"/>
    </location>
</feature>
<evidence type="ECO:0000256" key="2">
    <source>
        <dbReference type="SAM" id="Phobius"/>
    </source>
</evidence>
<dbReference type="OrthoDB" id="2529242at2759"/>
<feature type="compositionally biased region" description="Polar residues" evidence="1">
    <location>
        <begin position="998"/>
        <end position="1008"/>
    </location>
</feature>
<keyword evidence="2" id="KW-1133">Transmembrane helix</keyword>
<feature type="compositionally biased region" description="Polar residues" evidence="1">
    <location>
        <begin position="332"/>
        <end position="347"/>
    </location>
</feature>
<feature type="region of interest" description="Disordered" evidence="1">
    <location>
        <begin position="611"/>
        <end position="645"/>
    </location>
</feature>
<keyword evidence="2" id="KW-0472">Membrane</keyword>
<feature type="compositionally biased region" description="Polar residues" evidence="1">
    <location>
        <begin position="707"/>
        <end position="716"/>
    </location>
</feature>
<feature type="transmembrane region" description="Helical" evidence="2">
    <location>
        <begin position="6"/>
        <end position="29"/>
    </location>
</feature>
<keyword evidence="2" id="KW-0812">Transmembrane</keyword>
<reference evidence="3 4" key="1">
    <citation type="journal article" date="2019" name="Nat. Ecol. Evol.">
        <title>Megaphylogeny resolves global patterns of mushroom evolution.</title>
        <authorList>
            <person name="Varga T."/>
            <person name="Krizsan K."/>
            <person name="Foldi C."/>
            <person name="Dima B."/>
            <person name="Sanchez-Garcia M."/>
            <person name="Sanchez-Ramirez S."/>
            <person name="Szollosi G.J."/>
            <person name="Szarkandi J.G."/>
            <person name="Papp V."/>
            <person name="Albert L."/>
            <person name="Andreopoulos W."/>
            <person name="Angelini C."/>
            <person name="Antonin V."/>
            <person name="Barry K.W."/>
            <person name="Bougher N.L."/>
            <person name="Buchanan P."/>
            <person name="Buyck B."/>
            <person name="Bense V."/>
            <person name="Catcheside P."/>
            <person name="Chovatia M."/>
            <person name="Cooper J."/>
            <person name="Damon W."/>
            <person name="Desjardin D."/>
            <person name="Finy P."/>
            <person name="Geml J."/>
            <person name="Haridas S."/>
            <person name="Hughes K."/>
            <person name="Justo A."/>
            <person name="Karasinski D."/>
            <person name="Kautmanova I."/>
            <person name="Kiss B."/>
            <person name="Kocsube S."/>
            <person name="Kotiranta H."/>
            <person name="LaButti K.M."/>
            <person name="Lechner B.E."/>
            <person name="Liimatainen K."/>
            <person name="Lipzen A."/>
            <person name="Lukacs Z."/>
            <person name="Mihaltcheva S."/>
            <person name="Morgado L.N."/>
            <person name="Niskanen T."/>
            <person name="Noordeloos M.E."/>
            <person name="Ohm R.A."/>
            <person name="Ortiz-Santana B."/>
            <person name="Ovrebo C."/>
            <person name="Racz N."/>
            <person name="Riley R."/>
            <person name="Savchenko A."/>
            <person name="Shiryaev A."/>
            <person name="Soop K."/>
            <person name="Spirin V."/>
            <person name="Szebenyi C."/>
            <person name="Tomsovsky M."/>
            <person name="Tulloss R.E."/>
            <person name="Uehling J."/>
            <person name="Grigoriev I.V."/>
            <person name="Vagvolgyi C."/>
            <person name="Papp T."/>
            <person name="Martin F.M."/>
            <person name="Miettinen O."/>
            <person name="Hibbett D.S."/>
            <person name="Nagy L.G."/>
        </authorList>
    </citation>
    <scope>NUCLEOTIDE SEQUENCE [LARGE SCALE GENOMIC DNA]</scope>
    <source>
        <strain evidence="3 4">CBS 309.79</strain>
    </source>
</reference>
<keyword evidence="4" id="KW-1185">Reference proteome</keyword>